<dbReference type="HOGENOM" id="CLU_534019_0_0_14"/>
<dbReference type="Proteomes" id="UP000006810">
    <property type="component" value="Chromosome"/>
</dbReference>
<evidence type="ECO:0000313" key="1">
    <source>
        <dbReference type="EMBL" id="BAH69543.1"/>
    </source>
</evidence>
<protein>
    <recommendedName>
        <fullName evidence="3">Lipoprotein</fullName>
    </recommendedName>
</protein>
<reference evidence="1 2" key="1">
    <citation type="journal article" date="2009" name="Curr. Microbiol.">
        <title>Molecular cloning and expression of a novel cholinephosphotransferase involved in glycoglycerophospholipid biosynthesis of Mycoplasma fermentans.</title>
        <authorList>
            <person name="Ishida N."/>
            <person name="Irikura D."/>
            <person name="Matsuda K."/>
            <person name="Sato S."/>
            <person name="Asano K."/>
        </authorList>
    </citation>
    <scope>NUCLEOTIDE SEQUENCE [LARGE SCALE GENOMIC DNA]</scope>
    <source>
        <strain evidence="2">ATCC 19989 / NBRC 14854 / NCTC 10117 / PG18</strain>
    </source>
</reference>
<name>C4XEH1_MYCFP</name>
<sequence length="510" mass="59973">MRSNMKTKKIWLKTILPTITLPIVTALTATSCNWFAFPINPPKPSKNPTIKKENAEGFSDKKVISAKKSIRPEIKDFKNIEFYMGDKNLANHDGTLCANVKNWLDFQVPGFFYYGIYLKTLISGKYLKENLNETDLLSINTRKERLINELKYFENKKFEVLDNKEEVEKNHKSPTYIYKNYIECVDALGYFMENYKDPDLKWKKEDLFLSDINFCIETSFSKKTWPNLTKDEFINFFKDNAVRFYDRLNNKYGYSINYESTHGKLSSLNSKQIQALDKIYLMMEEATRAFYRVKHFENLCKPYNTIGNQINLYVSMINLFKNLYNLKIDTNKTLKEQLQDLKPEVLRALEKSKNALNKLLPIIDSGFGSWNWKAYTNIAFQHKADKLFGSKELSKDAPLYWLFEAQNEEWDHSQAKFIANEVMYYLKEFLLPLSKLLEVNYDLESVIWKQIDFLYDVAKLDARTLTKFETKNKPVNYASATDEELTNKFKQLQDTYKIFGDISSSDLKIK</sequence>
<keyword evidence="2" id="KW-1185">Reference proteome</keyword>
<dbReference type="PROSITE" id="PS51257">
    <property type="entry name" value="PROKAR_LIPOPROTEIN"/>
    <property type="match status" value="1"/>
</dbReference>
<dbReference type="EMBL" id="AP009608">
    <property type="protein sequence ID" value="BAH69543.1"/>
    <property type="molecule type" value="Genomic_DNA"/>
</dbReference>
<proteinExistence type="predicted"/>
<evidence type="ECO:0008006" key="3">
    <source>
        <dbReference type="Google" id="ProtNLM"/>
    </source>
</evidence>
<organism evidence="1 2">
    <name type="scientific">Mycoplasmopsis fermentans (strain ATCC 19989 / NBRC 14854 / NCTC 10117 / PG18)</name>
    <name type="common">Mycoplasma fermentans</name>
    <dbReference type="NCBI Taxonomy" id="496833"/>
    <lineage>
        <taxon>Bacteria</taxon>
        <taxon>Bacillati</taxon>
        <taxon>Mycoplasmatota</taxon>
        <taxon>Mycoplasmoidales</taxon>
        <taxon>Metamycoplasmataceae</taxon>
        <taxon>Mycoplasmopsis</taxon>
    </lineage>
</organism>
<dbReference type="KEGG" id="mfp:MBIO_0278"/>
<accession>C4XEH1</accession>
<gene>
    <name evidence="1" type="ordered locus">MBIO_0278</name>
</gene>
<dbReference type="PATRIC" id="fig|496833.3.peg.704"/>
<dbReference type="AlphaFoldDB" id="C4XEH1"/>
<evidence type="ECO:0000313" key="2">
    <source>
        <dbReference type="Proteomes" id="UP000006810"/>
    </source>
</evidence>